<dbReference type="InterPro" id="IPR027598">
    <property type="entry name" value="Amphi-Trp_dom"/>
</dbReference>
<accession>D5H9W9</accession>
<name>D5H9W9_SALRM</name>
<evidence type="ECO:0000313" key="3">
    <source>
        <dbReference type="Proteomes" id="UP000000933"/>
    </source>
</evidence>
<dbReference type="NCBIfam" id="TIGR04354">
    <property type="entry name" value="amphi-Trp"/>
    <property type="match status" value="1"/>
</dbReference>
<evidence type="ECO:0000313" key="2">
    <source>
        <dbReference type="EMBL" id="CBH24824.1"/>
    </source>
</evidence>
<dbReference type="KEGG" id="srm:SRM_01903"/>
<dbReference type="Proteomes" id="UP000000933">
    <property type="component" value="Chromosome"/>
</dbReference>
<reference evidence="3" key="2">
    <citation type="submission" date="2010-04" db="EMBL/GenBank/DDBJ databases">
        <title>Genome sequence of Salinibacter ruber M8.</title>
        <authorList>
            <consortium name="Genoscope"/>
        </authorList>
    </citation>
    <scope>NUCLEOTIDE SEQUENCE [LARGE SCALE GENOMIC DNA]</scope>
    <source>
        <strain evidence="3">M8</strain>
    </source>
</reference>
<dbReference type="Pfam" id="PF20068">
    <property type="entry name" value="Amphi-Trp"/>
    <property type="match status" value="1"/>
</dbReference>
<dbReference type="AlphaFoldDB" id="D5H9W9"/>
<gene>
    <name evidence="2" type="ordered locus">SRM_01903</name>
</gene>
<evidence type="ECO:0000259" key="1">
    <source>
        <dbReference type="Pfam" id="PF20068"/>
    </source>
</evidence>
<feature type="domain" description="Amphi-Trp" evidence="1">
    <location>
        <begin position="26"/>
        <end position="111"/>
    </location>
</feature>
<organism evidence="2 3">
    <name type="scientific">Salinibacter ruber (strain M8)</name>
    <dbReference type="NCBI Taxonomy" id="761659"/>
    <lineage>
        <taxon>Bacteria</taxon>
        <taxon>Pseudomonadati</taxon>
        <taxon>Rhodothermota</taxon>
        <taxon>Rhodothermia</taxon>
        <taxon>Rhodothermales</taxon>
        <taxon>Salinibacteraceae</taxon>
        <taxon>Salinibacter</taxon>
    </lineage>
</organism>
<protein>
    <recommendedName>
        <fullName evidence="1">Amphi-Trp domain-containing protein</fullName>
    </recommendedName>
</protein>
<reference evidence="2 3" key="1">
    <citation type="journal article" date="2010" name="ISME J.">
        <title>Fine-scale evolution: genomic, phenotypic and ecological differentiation in two coexisting Salinibacter ruber strains.</title>
        <authorList>
            <person name="Pena A."/>
            <person name="Teeling H."/>
            <person name="Huerta-Cepas J."/>
            <person name="Santos F."/>
            <person name="Yarza P."/>
            <person name="Brito-Echeverria J."/>
            <person name="Lucio M."/>
            <person name="Schmitt-Kopplin P."/>
            <person name="Meseguer I."/>
            <person name="Schenowitz C."/>
            <person name="Dossat C."/>
            <person name="Barbe V."/>
            <person name="Dopazo J."/>
            <person name="Rossello-Mora R."/>
            <person name="Schuler M."/>
            <person name="Glockner F.O."/>
            <person name="Amann R."/>
            <person name="Gabaldon T."/>
            <person name="Anton J."/>
        </authorList>
    </citation>
    <scope>NUCLEOTIDE SEQUENCE [LARGE SCALE GENOMIC DNA]</scope>
    <source>
        <strain evidence="2 3">M8</strain>
    </source>
</reference>
<sequence>MNGRPRLVYVRWYLHHSLPRTPRPTMPDDTLYEFERNLSRADVATYLRTIADELDDSGELDFSSDEQSTTVRVPDHVEFEVELERESNDRDSSEISLELEIEWYETRDGSIAGPGSLDTE</sequence>
<proteinExistence type="predicted"/>
<dbReference type="EMBL" id="FP565814">
    <property type="protein sequence ID" value="CBH24824.1"/>
    <property type="molecule type" value="Genomic_DNA"/>
</dbReference>
<dbReference type="HOGENOM" id="CLU_160437_0_0_10"/>